<accession>A0A1S8WQ09</accession>
<gene>
    <name evidence="1" type="ORF">X801_07670</name>
</gene>
<evidence type="ECO:0000313" key="1">
    <source>
        <dbReference type="EMBL" id="OON16515.1"/>
    </source>
</evidence>
<dbReference type="AlphaFoldDB" id="A0A1S8WQ09"/>
<evidence type="ECO:0000313" key="2">
    <source>
        <dbReference type="Proteomes" id="UP000243686"/>
    </source>
</evidence>
<feature type="non-terminal residue" evidence="1">
    <location>
        <position position="85"/>
    </location>
</feature>
<protein>
    <submittedName>
        <fullName evidence="1">Uncharacterized protein</fullName>
    </submittedName>
</protein>
<dbReference type="EMBL" id="KV897224">
    <property type="protein sequence ID" value="OON16515.1"/>
    <property type="molecule type" value="Genomic_DNA"/>
</dbReference>
<keyword evidence="2" id="KW-1185">Reference proteome</keyword>
<reference evidence="1 2" key="1">
    <citation type="submission" date="2015-03" db="EMBL/GenBank/DDBJ databases">
        <title>Draft genome of the nematode, Opisthorchis viverrini.</title>
        <authorList>
            <person name="Mitreva M."/>
        </authorList>
    </citation>
    <scope>NUCLEOTIDE SEQUENCE [LARGE SCALE GENOMIC DNA]</scope>
    <source>
        <strain evidence="1">Khon Kaen</strain>
    </source>
</reference>
<name>A0A1S8WQ09_OPIVI</name>
<sequence length="85" mass="9467">MSPKAMNTQQGFGIKWNLPTGTLCFQFCLPEKPLTCRGIPTADFSCIKSSLRPCIGWDTPVGEQHSICWHPWINLVKSIGGVRHP</sequence>
<proteinExistence type="predicted"/>
<organism evidence="1 2">
    <name type="scientific">Opisthorchis viverrini</name>
    <name type="common">Southeast Asian liver fluke</name>
    <dbReference type="NCBI Taxonomy" id="6198"/>
    <lineage>
        <taxon>Eukaryota</taxon>
        <taxon>Metazoa</taxon>
        <taxon>Spiralia</taxon>
        <taxon>Lophotrochozoa</taxon>
        <taxon>Platyhelminthes</taxon>
        <taxon>Trematoda</taxon>
        <taxon>Digenea</taxon>
        <taxon>Opisthorchiida</taxon>
        <taxon>Opisthorchiata</taxon>
        <taxon>Opisthorchiidae</taxon>
        <taxon>Opisthorchis</taxon>
    </lineage>
</organism>
<dbReference type="Proteomes" id="UP000243686">
    <property type="component" value="Unassembled WGS sequence"/>
</dbReference>